<keyword evidence="1" id="KW-1133">Transmembrane helix</keyword>
<evidence type="ECO:0000313" key="2">
    <source>
        <dbReference type="EMBL" id="JAQ05302.1"/>
    </source>
</evidence>
<keyword evidence="1" id="KW-0812">Transmembrane</keyword>
<protein>
    <submittedName>
        <fullName evidence="2">GPI ethanolamine phosphate transferase 2</fullName>
    </submittedName>
</protein>
<feature type="non-terminal residue" evidence="2">
    <location>
        <position position="1"/>
    </location>
</feature>
<dbReference type="PANTHER" id="PTHR23071">
    <property type="entry name" value="PHOSPHATIDYLINOSITOL GLYCAN"/>
    <property type="match status" value="1"/>
</dbReference>
<dbReference type="InterPro" id="IPR039524">
    <property type="entry name" value="PIGO/GPI13"/>
</dbReference>
<keyword evidence="1" id="KW-0472">Membrane</keyword>
<reference evidence="2" key="1">
    <citation type="journal article" date="2016" name="Gigascience">
        <title>De novo construction of an expanded transcriptome assembly for the western tarnished plant bug, Lygus hesperus.</title>
        <authorList>
            <person name="Tassone E.E."/>
            <person name="Geib S.M."/>
            <person name="Hall B."/>
            <person name="Fabrick J.A."/>
            <person name="Brent C.S."/>
            <person name="Hull J.J."/>
        </authorList>
    </citation>
    <scope>NUCLEOTIDE SEQUENCE</scope>
</reference>
<proteinExistence type="predicted"/>
<dbReference type="EMBL" id="GDHC01013327">
    <property type="protein sequence ID" value="JAQ05302.1"/>
    <property type="molecule type" value="Transcribed_RNA"/>
</dbReference>
<name>A0A146LE28_LYGHE</name>
<dbReference type="AlphaFoldDB" id="A0A146LE28"/>
<keyword evidence="2" id="KW-0808">Transferase</keyword>
<feature type="transmembrane region" description="Helical" evidence="1">
    <location>
        <begin position="34"/>
        <end position="53"/>
    </location>
</feature>
<dbReference type="GO" id="GO:0051377">
    <property type="term" value="F:mannose-ethanolamine phosphotransferase activity"/>
    <property type="evidence" value="ECO:0007669"/>
    <property type="project" value="TreeGrafter"/>
</dbReference>
<dbReference type="GO" id="GO:0005789">
    <property type="term" value="C:endoplasmic reticulum membrane"/>
    <property type="evidence" value="ECO:0007669"/>
    <property type="project" value="TreeGrafter"/>
</dbReference>
<evidence type="ECO:0000256" key="1">
    <source>
        <dbReference type="SAM" id="Phobius"/>
    </source>
</evidence>
<dbReference type="GO" id="GO:0006506">
    <property type="term" value="P:GPI anchor biosynthetic process"/>
    <property type="evidence" value="ECO:0007669"/>
    <property type="project" value="InterPro"/>
</dbReference>
<accession>A0A146LE28</accession>
<sequence>CVCVCGCAFHSSQLMTAKIISKRDKTMAMQMWSWWYTLLLLSITILFTVWFCFSMLSNMVSLPNTAHTPCTSHASQGRYMKSTGNVHDIGEGDGAKNGSSKLQLVDQVVFVLIDAMRPDFVLNSLHSVPHHSGQCVLTNQPSQPHHQYKQEVTLTYMQNSLQNENAASVGLFSLADAPTTTAQRVKALATGTIPPFL</sequence>
<dbReference type="PANTHER" id="PTHR23071:SF1">
    <property type="entry name" value="GPI ETHANOLAMINE PHOSPHATE TRANSFERASE 3"/>
    <property type="match status" value="1"/>
</dbReference>
<gene>
    <name evidence="2" type="primary">las21</name>
    <name evidence="2" type="ORF">g.96240</name>
</gene>
<organism evidence="2">
    <name type="scientific">Lygus hesperus</name>
    <name type="common">Western plant bug</name>
    <dbReference type="NCBI Taxonomy" id="30085"/>
    <lineage>
        <taxon>Eukaryota</taxon>
        <taxon>Metazoa</taxon>
        <taxon>Ecdysozoa</taxon>
        <taxon>Arthropoda</taxon>
        <taxon>Hexapoda</taxon>
        <taxon>Insecta</taxon>
        <taxon>Pterygota</taxon>
        <taxon>Neoptera</taxon>
        <taxon>Paraneoptera</taxon>
        <taxon>Hemiptera</taxon>
        <taxon>Heteroptera</taxon>
        <taxon>Panheteroptera</taxon>
        <taxon>Cimicomorpha</taxon>
        <taxon>Miridae</taxon>
        <taxon>Mirini</taxon>
        <taxon>Lygus</taxon>
    </lineage>
</organism>